<accession>A0ABT9VFS3</accession>
<comment type="caution">
    <text evidence="8">The sequence shown here is derived from an EMBL/GenBank/DDBJ whole genome shotgun (WGS) entry which is preliminary data.</text>
</comment>
<evidence type="ECO:0000256" key="4">
    <source>
        <dbReference type="ARBA" id="ARBA00022989"/>
    </source>
</evidence>
<evidence type="ECO:0000256" key="5">
    <source>
        <dbReference type="ARBA" id="ARBA00023136"/>
    </source>
</evidence>
<reference evidence="8 9" key="1">
    <citation type="submission" date="2023-07" db="EMBL/GenBank/DDBJ databases">
        <title>Genomic Encyclopedia of Type Strains, Phase IV (KMG-IV): sequencing the most valuable type-strain genomes for metagenomic binning, comparative biology and taxonomic classification.</title>
        <authorList>
            <person name="Goeker M."/>
        </authorList>
    </citation>
    <scope>NUCLEOTIDE SEQUENCE [LARGE SCALE GENOMIC DNA]</scope>
    <source>
        <strain evidence="8 9">DSM 16460</strain>
    </source>
</reference>
<dbReference type="InterPro" id="IPR027379">
    <property type="entry name" value="CLS_N"/>
</dbReference>
<dbReference type="EMBL" id="JAUSTQ010000006">
    <property type="protein sequence ID" value="MDQ0159822.1"/>
    <property type="molecule type" value="Genomic_DNA"/>
</dbReference>
<evidence type="ECO:0000313" key="9">
    <source>
        <dbReference type="Proteomes" id="UP001224359"/>
    </source>
</evidence>
<keyword evidence="9" id="KW-1185">Reference proteome</keyword>
<dbReference type="RefSeq" id="WP_306976586.1">
    <property type="nucleotide sequence ID" value="NZ_JAUSTQ010000006.1"/>
</dbReference>
<keyword evidence="2" id="KW-1003">Cell membrane</keyword>
<sequence>MDDLIIQLILPLVILQLILIVVALVDLRRVDETRGPKWVWILIIIFGNLAGPIIYFIVGRKG</sequence>
<protein>
    <recommendedName>
        <fullName evidence="7">Cardiolipin synthase N-terminal domain-containing protein</fullName>
    </recommendedName>
</protein>
<gene>
    <name evidence="8" type="ORF">J2S77_001808</name>
</gene>
<name>A0ABT9VFS3_9BACI</name>
<proteinExistence type="predicted"/>
<evidence type="ECO:0000259" key="7">
    <source>
        <dbReference type="Pfam" id="PF13396"/>
    </source>
</evidence>
<evidence type="ECO:0000256" key="2">
    <source>
        <dbReference type="ARBA" id="ARBA00022475"/>
    </source>
</evidence>
<evidence type="ECO:0000256" key="1">
    <source>
        <dbReference type="ARBA" id="ARBA00004651"/>
    </source>
</evidence>
<keyword evidence="5 6" id="KW-0472">Membrane</keyword>
<evidence type="ECO:0000256" key="6">
    <source>
        <dbReference type="SAM" id="Phobius"/>
    </source>
</evidence>
<evidence type="ECO:0000256" key="3">
    <source>
        <dbReference type="ARBA" id="ARBA00022692"/>
    </source>
</evidence>
<organism evidence="8 9">
    <name type="scientific">Alkalibacillus salilacus</name>
    <dbReference type="NCBI Taxonomy" id="284582"/>
    <lineage>
        <taxon>Bacteria</taxon>
        <taxon>Bacillati</taxon>
        <taxon>Bacillota</taxon>
        <taxon>Bacilli</taxon>
        <taxon>Bacillales</taxon>
        <taxon>Bacillaceae</taxon>
        <taxon>Alkalibacillus</taxon>
    </lineage>
</organism>
<dbReference type="Pfam" id="PF13396">
    <property type="entry name" value="PLDc_N"/>
    <property type="match status" value="1"/>
</dbReference>
<feature type="domain" description="Cardiolipin synthase N-terminal" evidence="7">
    <location>
        <begin position="18"/>
        <end position="60"/>
    </location>
</feature>
<keyword evidence="3 6" id="KW-0812">Transmembrane</keyword>
<keyword evidence="4 6" id="KW-1133">Transmembrane helix</keyword>
<feature type="transmembrane region" description="Helical" evidence="6">
    <location>
        <begin position="39"/>
        <end position="58"/>
    </location>
</feature>
<dbReference type="Proteomes" id="UP001224359">
    <property type="component" value="Unassembled WGS sequence"/>
</dbReference>
<feature type="transmembrane region" description="Helical" evidence="6">
    <location>
        <begin position="6"/>
        <end position="27"/>
    </location>
</feature>
<comment type="subcellular location">
    <subcellularLocation>
        <location evidence="1">Cell membrane</location>
        <topology evidence="1">Multi-pass membrane protein</topology>
    </subcellularLocation>
</comment>
<evidence type="ECO:0000313" key="8">
    <source>
        <dbReference type="EMBL" id="MDQ0159822.1"/>
    </source>
</evidence>